<name>A0A9Q3F375_9BASI</name>
<dbReference type="SUPFAM" id="SSF56672">
    <property type="entry name" value="DNA/RNA polymerases"/>
    <property type="match status" value="1"/>
</dbReference>
<dbReference type="AlphaFoldDB" id="A0A9Q3F375"/>
<comment type="caution">
    <text evidence="1">The sequence shown here is derived from an EMBL/GenBank/DDBJ whole genome shotgun (WGS) entry which is preliminary data.</text>
</comment>
<proteinExistence type="predicted"/>
<dbReference type="InterPro" id="IPR043502">
    <property type="entry name" value="DNA/RNA_pol_sf"/>
</dbReference>
<dbReference type="InterPro" id="IPR043128">
    <property type="entry name" value="Rev_trsase/Diguanyl_cyclase"/>
</dbReference>
<evidence type="ECO:0008006" key="3">
    <source>
        <dbReference type="Google" id="ProtNLM"/>
    </source>
</evidence>
<evidence type="ECO:0000313" key="1">
    <source>
        <dbReference type="EMBL" id="MBW0530722.1"/>
    </source>
</evidence>
<keyword evidence="2" id="KW-1185">Reference proteome</keyword>
<sequence length="231" mass="26694">MRNPPQARKAQWFLWPNQMGDSIFHDLQELNKVTIKDAGLSPHIEEFVDAFSGRACYGLGEIMGGYEERELDVTTRPFTTFETPLGRMQLTRLPQGATSSVAVYQAQMSWTLQEKNPESVGIFIHDGGIKWPRSLYKQETLPENPSVRRFIWEYAITRLTREDFDWDWDQKFEEAFHKLRKIVGEEITLNKLDYDKGAVKIKLAVDSSYIAAGEVVTQEDKEGKDRPVLYQ</sequence>
<dbReference type="Gene3D" id="3.10.10.10">
    <property type="entry name" value="HIV Type 1 Reverse Transcriptase, subunit A, domain 1"/>
    <property type="match status" value="1"/>
</dbReference>
<accession>A0A9Q3F375</accession>
<protein>
    <recommendedName>
        <fullName evidence="3">Reverse transcriptase/retrotransposon-derived protein RNase H-like domain-containing protein</fullName>
    </recommendedName>
</protein>
<dbReference type="Proteomes" id="UP000765509">
    <property type="component" value="Unassembled WGS sequence"/>
</dbReference>
<dbReference type="EMBL" id="AVOT02036247">
    <property type="protein sequence ID" value="MBW0530722.1"/>
    <property type="molecule type" value="Genomic_DNA"/>
</dbReference>
<reference evidence="1" key="1">
    <citation type="submission" date="2021-03" db="EMBL/GenBank/DDBJ databases">
        <title>Draft genome sequence of rust myrtle Austropuccinia psidii MF-1, a brazilian biotype.</title>
        <authorList>
            <person name="Quecine M.C."/>
            <person name="Pachon D.M.R."/>
            <person name="Bonatelli M.L."/>
            <person name="Correr F.H."/>
            <person name="Franceschini L.M."/>
            <person name="Leite T.F."/>
            <person name="Margarido G.R.A."/>
            <person name="Almeida C.A."/>
            <person name="Ferrarezi J.A."/>
            <person name="Labate C.A."/>
        </authorList>
    </citation>
    <scope>NUCLEOTIDE SEQUENCE</scope>
    <source>
        <strain evidence="1">MF-1</strain>
    </source>
</reference>
<dbReference type="OrthoDB" id="2505957at2759"/>
<dbReference type="Gene3D" id="3.30.70.270">
    <property type="match status" value="1"/>
</dbReference>
<evidence type="ECO:0000313" key="2">
    <source>
        <dbReference type="Proteomes" id="UP000765509"/>
    </source>
</evidence>
<organism evidence="1 2">
    <name type="scientific">Austropuccinia psidii MF-1</name>
    <dbReference type="NCBI Taxonomy" id="1389203"/>
    <lineage>
        <taxon>Eukaryota</taxon>
        <taxon>Fungi</taxon>
        <taxon>Dikarya</taxon>
        <taxon>Basidiomycota</taxon>
        <taxon>Pucciniomycotina</taxon>
        <taxon>Pucciniomycetes</taxon>
        <taxon>Pucciniales</taxon>
        <taxon>Sphaerophragmiaceae</taxon>
        <taxon>Austropuccinia</taxon>
    </lineage>
</organism>
<gene>
    <name evidence="1" type="ORF">O181_070437</name>
</gene>